<dbReference type="GO" id="GO:0003700">
    <property type="term" value="F:DNA-binding transcription factor activity"/>
    <property type="evidence" value="ECO:0007669"/>
    <property type="project" value="TreeGrafter"/>
</dbReference>
<reference evidence="7 8" key="1">
    <citation type="submission" date="2018-11" db="EMBL/GenBank/DDBJ databases">
        <title>Trebonia kvetii gen.nov., sp.nov., a novel acidophilic actinobacterium, and proposal of the new actinobacterial family Treboniaceae fam. nov.</title>
        <authorList>
            <person name="Rapoport D."/>
            <person name="Sagova-Mareckova M."/>
            <person name="Sedlacek I."/>
            <person name="Provaznik J."/>
            <person name="Kralova S."/>
            <person name="Pavlinic D."/>
            <person name="Benes V."/>
            <person name="Kopecky J."/>
        </authorList>
    </citation>
    <scope>NUCLEOTIDE SEQUENCE [LARGE SCALE GENOMIC DNA]</scope>
    <source>
        <strain evidence="7 8">15Tr583</strain>
    </source>
</reference>
<dbReference type="InterPro" id="IPR009057">
    <property type="entry name" value="Homeodomain-like_sf"/>
</dbReference>
<organism evidence="7 8">
    <name type="scientific">Trebonia kvetii</name>
    <dbReference type="NCBI Taxonomy" id="2480626"/>
    <lineage>
        <taxon>Bacteria</taxon>
        <taxon>Bacillati</taxon>
        <taxon>Actinomycetota</taxon>
        <taxon>Actinomycetes</taxon>
        <taxon>Streptosporangiales</taxon>
        <taxon>Treboniaceae</taxon>
        <taxon>Trebonia</taxon>
    </lineage>
</organism>
<dbReference type="OrthoDB" id="9805134at2"/>
<evidence type="ECO:0000256" key="4">
    <source>
        <dbReference type="PROSITE-ProRule" id="PRU00335"/>
    </source>
</evidence>
<dbReference type="EMBL" id="RPFW01000002">
    <property type="protein sequence ID" value="TVZ04897.1"/>
    <property type="molecule type" value="Genomic_DNA"/>
</dbReference>
<dbReference type="PRINTS" id="PR00455">
    <property type="entry name" value="HTHTETR"/>
</dbReference>
<dbReference type="InterPro" id="IPR036271">
    <property type="entry name" value="Tet_transcr_reg_TetR-rel_C_sf"/>
</dbReference>
<evidence type="ECO:0000256" key="3">
    <source>
        <dbReference type="ARBA" id="ARBA00023163"/>
    </source>
</evidence>
<evidence type="ECO:0000256" key="2">
    <source>
        <dbReference type="ARBA" id="ARBA00023125"/>
    </source>
</evidence>
<evidence type="ECO:0000256" key="5">
    <source>
        <dbReference type="SAM" id="MobiDB-lite"/>
    </source>
</evidence>
<keyword evidence="3" id="KW-0804">Transcription</keyword>
<dbReference type="Pfam" id="PF21351">
    <property type="entry name" value="TetR_C_41"/>
    <property type="match status" value="1"/>
</dbReference>
<dbReference type="PROSITE" id="PS50977">
    <property type="entry name" value="HTH_TETR_2"/>
    <property type="match status" value="1"/>
</dbReference>
<sequence length="227" mass="24241">MAAKPQPPASPDPGPEVTGSSAARVRASSARRAEHAADTREALVAAARRLFAANGFDGTGTEQIVAEARVTRGALYHHFRDKADLFRAVMAEAAGDVAQRLIDEQLAAEATSPLEEIRDGVSAFLDVCIAGDFQRIVLVDGPRVLGADAWDDLVDRYGRGILEEWLDRAAETGALDAMPVRALARLLIAMLTEASLAIARADDPSAERADLGEVLDRMLTGLRPRFG</sequence>
<feature type="domain" description="HTH tetR-type" evidence="6">
    <location>
        <begin position="37"/>
        <end position="97"/>
    </location>
</feature>
<evidence type="ECO:0000256" key="1">
    <source>
        <dbReference type="ARBA" id="ARBA00023015"/>
    </source>
</evidence>
<evidence type="ECO:0000313" key="7">
    <source>
        <dbReference type="EMBL" id="TVZ04897.1"/>
    </source>
</evidence>
<comment type="caution">
    <text evidence="7">The sequence shown here is derived from an EMBL/GenBank/DDBJ whole genome shotgun (WGS) entry which is preliminary data.</text>
</comment>
<dbReference type="PANTHER" id="PTHR30055">
    <property type="entry name" value="HTH-TYPE TRANSCRIPTIONAL REGULATOR RUTR"/>
    <property type="match status" value="1"/>
</dbReference>
<gene>
    <name evidence="7" type="ORF">EAS64_09660</name>
</gene>
<proteinExistence type="predicted"/>
<feature type="region of interest" description="Disordered" evidence="5">
    <location>
        <begin position="1"/>
        <end position="36"/>
    </location>
</feature>
<accession>A0A6P2C1R0</accession>
<dbReference type="Gene3D" id="1.10.357.10">
    <property type="entry name" value="Tetracycline Repressor, domain 2"/>
    <property type="match status" value="1"/>
</dbReference>
<evidence type="ECO:0000313" key="8">
    <source>
        <dbReference type="Proteomes" id="UP000460272"/>
    </source>
</evidence>
<dbReference type="RefSeq" id="WP_145852603.1">
    <property type="nucleotide sequence ID" value="NZ_RPFW01000002.1"/>
</dbReference>
<feature type="compositionally biased region" description="Pro residues" evidence="5">
    <location>
        <begin position="1"/>
        <end position="14"/>
    </location>
</feature>
<keyword evidence="2 4" id="KW-0238">DNA-binding</keyword>
<feature type="DNA-binding region" description="H-T-H motif" evidence="4">
    <location>
        <begin position="60"/>
        <end position="79"/>
    </location>
</feature>
<dbReference type="InterPro" id="IPR049484">
    <property type="entry name" value="Rv0078-like_C"/>
</dbReference>
<name>A0A6P2C1R0_9ACTN</name>
<dbReference type="InterPro" id="IPR001647">
    <property type="entry name" value="HTH_TetR"/>
</dbReference>
<dbReference type="SUPFAM" id="SSF46689">
    <property type="entry name" value="Homeodomain-like"/>
    <property type="match status" value="1"/>
</dbReference>
<dbReference type="SUPFAM" id="SSF48498">
    <property type="entry name" value="Tetracyclin repressor-like, C-terminal domain"/>
    <property type="match status" value="1"/>
</dbReference>
<dbReference type="PANTHER" id="PTHR30055:SF234">
    <property type="entry name" value="HTH-TYPE TRANSCRIPTIONAL REGULATOR BETI"/>
    <property type="match status" value="1"/>
</dbReference>
<protein>
    <submittedName>
        <fullName evidence="7">TetR/AcrR family transcriptional regulator</fullName>
    </submittedName>
</protein>
<dbReference type="GO" id="GO:0000976">
    <property type="term" value="F:transcription cis-regulatory region binding"/>
    <property type="evidence" value="ECO:0007669"/>
    <property type="project" value="TreeGrafter"/>
</dbReference>
<keyword evidence="1" id="KW-0805">Transcription regulation</keyword>
<dbReference type="InterPro" id="IPR050109">
    <property type="entry name" value="HTH-type_TetR-like_transc_reg"/>
</dbReference>
<feature type="compositionally biased region" description="Low complexity" evidence="5">
    <location>
        <begin position="20"/>
        <end position="30"/>
    </location>
</feature>
<evidence type="ECO:0000259" key="6">
    <source>
        <dbReference type="PROSITE" id="PS50977"/>
    </source>
</evidence>
<dbReference type="Pfam" id="PF00440">
    <property type="entry name" value="TetR_N"/>
    <property type="match status" value="1"/>
</dbReference>
<dbReference type="AlphaFoldDB" id="A0A6P2C1R0"/>
<keyword evidence="8" id="KW-1185">Reference proteome</keyword>
<dbReference type="Proteomes" id="UP000460272">
    <property type="component" value="Unassembled WGS sequence"/>
</dbReference>